<dbReference type="InterPro" id="IPR011083">
    <property type="entry name" value="Phage_tail_collar_dom"/>
</dbReference>
<reference evidence="2 3" key="1">
    <citation type="submission" date="2017-10" db="EMBL/GenBank/DDBJ databases">
        <title>Draft genome of Lysinibacillus fusiformis strain Juneja, a laboratory-derived pathogen of Drosophila melanogaster.</title>
        <authorList>
            <person name="Smith B.R."/>
            <person name="Unckless R.L."/>
        </authorList>
    </citation>
    <scope>NUCLEOTIDE SEQUENCE [LARGE SCALE GENOMIC DNA]</scope>
    <source>
        <strain evidence="2 3">Juneja</strain>
    </source>
</reference>
<gene>
    <name evidence="2" type="ORF">CRI88_18940</name>
</gene>
<evidence type="ECO:0000313" key="3">
    <source>
        <dbReference type="Proteomes" id="UP000234956"/>
    </source>
</evidence>
<dbReference type="EMBL" id="PDFK01000008">
    <property type="protein sequence ID" value="PKU50215.1"/>
    <property type="molecule type" value="Genomic_DNA"/>
</dbReference>
<dbReference type="Pfam" id="PF07484">
    <property type="entry name" value="Collar"/>
    <property type="match status" value="1"/>
</dbReference>
<dbReference type="AlphaFoldDB" id="A0A2I0UVY9"/>
<dbReference type="RefSeq" id="WP_101966949.1">
    <property type="nucleotide sequence ID" value="NZ_PDFK01000008.1"/>
</dbReference>
<comment type="caution">
    <text evidence="2">The sequence shown here is derived from an EMBL/GenBank/DDBJ whole genome shotgun (WGS) entry which is preliminary data.</text>
</comment>
<feature type="domain" description="Phage tail collar" evidence="1">
    <location>
        <begin position="7"/>
        <end position="63"/>
    </location>
</feature>
<dbReference type="InterPro" id="IPR037053">
    <property type="entry name" value="Phage_tail_collar_dom_sf"/>
</dbReference>
<protein>
    <submittedName>
        <fullName evidence="2">Phage tail protein</fullName>
    </submittedName>
</protein>
<organism evidence="2 3">
    <name type="scientific">Lysinibacillus fusiformis</name>
    <dbReference type="NCBI Taxonomy" id="28031"/>
    <lineage>
        <taxon>Bacteria</taxon>
        <taxon>Bacillati</taxon>
        <taxon>Bacillota</taxon>
        <taxon>Bacilli</taxon>
        <taxon>Bacillales</taxon>
        <taxon>Bacillaceae</taxon>
        <taxon>Lysinibacillus</taxon>
    </lineage>
</organism>
<dbReference type="SUPFAM" id="SSF88874">
    <property type="entry name" value="Receptor-binding domain of short tail fibre protein gp12"/>
    <property type="match status" value="1"/>
</dbReference>
<accession>A0A2I0UVY9</accession>
<dbReference type="Proteomes" id="UP000234956">
    <property type="component" value="Unassembled WGS sequence"/>
</dbReference>
<name>A0A2I0UVY9_9BACI</name>
<proteinExistence type="predicted"/>
<evidence type="ECO:0000313" key="2">
    <source>
        <dbReference type="EMBL" id="PKU50215.1"/>
    </source>
</evidence>
<evidence type="ECO:0000259" key="1">
    <source>
        <dbReference type="Pfam" id="PF07484"/>
    </source>
</evidence>
<dbReference type="Gene3D" id="3.90.1340.10">
    <property type="entry name" value="Phage tail collar domain"/>
    <property type="match status" value="1"/>
</dbReference>
<sequence>MSDQYIGEIRMFSGKYAPVGWELCNGQLLTITGNEALFSLIGVKYGGDGATNFALPDLRGRLPIHNCSQYPWASKGGVETVMLTEEHLPAHTHGVYANNITNEATENSPANNTWGVSSLSNYQTSVSSNIVQMNNKLVSNVGGTQSHSNIMPSFVINFIIATNGLYPDFQ</sequence>